<dbReference type="InterPro" id="IPR024731">
    <property type="entry name" value="NELL2-like_EGF"/>
</dbReference>
<organism evidence="7 8">
    <name type="scientific">Periplaneta americana</name>
    <name type="common">American cockroach</name>
    <name type="synonym">Blatta americana</name>
    <dbReference type="NCBI Taxonomy" id="6978"/>
    <lineage>
        <taxon>Eukaryota</taxon>
        <taxon>Metazoa</taxon>
        <taxon>Ecdysozoa</taxon>
        <taxon>Arthropoda</taxon>
        <taxon>Hexapoda</taxon>
        <taxon>Insecta</taxon>
        <taxon>Pterygota</taxon>
        <taxon>Neoptera</taxon>
        <taxon>Polyneoptera</taxon>
        <taxon>Dictyoptera</taxon>
        <taxon>Blattodea</taxon>
        <taxon>Blattoidea</taxon>
        <taxon>Blattidae</taxon>
        <taxon>Blattinae</taxon>
        <taxon>Periplaneta</taxon>
    </lineage>
</organism>
<feature type="repeat" description="LDL-receptor class B" evidence="5">
    <location>
        <begin position="136"/>
        <end position="178"/>
    </location>
</feature>
<dbReference type="PANTHER" id="PTHR46513">
    <property type="entry name" value="VITELLOGENIN RECEPTOR-LIKE PROTEIN-RELATED-RELATED"/>
    <property type="match status" value="1"/>
</dbReference>
<reference evidence="7 8" key="1">
    <citation type="journal article" date="2022" name="Allergy">
        <title>Genome assembly and annotation of Periplaneta americana reveal a comprehensive cockroach allergen profile.</title>
        <authorList>
            <person name="Wang L."/>
            <person name="Xiong Q."/>
            <person name="Saelim N."/>
            <person name="Wang L."/>
            <person name="Nong W."/>
            <person name="Wan A.T."/>
            <person name="Shi M."/>
            <person name="Liu X."/>
            <person name="Cao Q."/>
            <person name="Hui J.H.L."/>
            <person name="Sookrung N."/>
            <person name="Leung T.F."/>
            <person name="Tungtrongchitr A."/>
            <person name="Tsui S.K.W."/>
        </authorList>
    </citation>
    <scope>NUCLEOTIDE SEQUENCE [LARGE SCALE GENOMIC DNA]</scope>
    <source>
        <strain evidence="7">PWHHKU_190912</strain>
    </source>
</reference>
<comment type="caution">
    <text evidence="7">The sequence shown here is derived from an EMBL/GenBank/DDBJ whole genome shotgun (WGS) entry which is preliminary data.</text>
</comment>
<dbReference type="CDD" id="cd00053">
    <property type="entry name" value="EGF"/>
    <property type="match status" value="1"/>
</dbReference>
<name>A0ABQ8S8M8_PERAM</name>
<dbReference type="PANTHER" id="PTHR46513:SF13">
    <property type="entry name" value="EGF-LIKE DOMAIN-CONTAINING PROTEIN"/>
    <property type="match status" value="1"/>
</dbReference>
<dbReference type="EMBL" id="JAJSOF020000033">
    <property type="protein sequence ID" value="KAJ4430234.1"/>
    <property type="molecule type" value="Genomic_DNA"/>
</dbReference>
<dbReference type="Gene3D" id="2.120.10.30">
    <property type="entry name" value="TolB, C-terminal domain"/>
    <property type="match status" value="2"/>
</dbReference>
<comment type="caution">
    <text evidence="4">Lacks conserved residue(s) required for the propagation of feature annotation.</text>
</comment>
<dbReference type="Proteomes" id="UP001148838">
    <property type="component" value="Unassembled WGS sequence"/>
</dbReference>
<dbReference type="Pfam" id="PF00058">
    <property type="entry name" value="Ldl_recept_b"/>
    <property type="match status" value="1"/>
</dbReference>
<evidence type="ECO:0000256" key="1">
    <source>
        <dbReference type="ARBA" id="ARBA00022536"/>
    </source>
</evidence>
<dbReference type="InterPro" id="IPR000742">
    <property type="entry name" value="EGF"/>
</dbReference>
<dbReference type="InterPro" id="IPR011042">
    <property type="entry name" value="6-blade_b-propeller_TolB-like"/>
</dbReference>
<dbReference type="SUPFAM" id="SSF57196">
    <property type="entry name" value="EGF/Laminin"/>
    <property type="match status" value="1"/>
</dbReference>
<dbReference type="Pfam" id="PF12947">
    <property type="entry name" value="EGF_3"/>
    <property type="match status" value="1"/>
</dbReference>
<protein>
    <recommendedName>
        <fullName evidence="6">EGF-like domain-containing protein</fullName>
    </recommendedName>
</protein>
<dbReference type="SMART" id="SM00135">
    <property type="entry name" value="LY"/>
    <property type="match status" value="5"/>
</dbReference>
<dbReference type="InterPro" id="IPR050778">
    <property type="entry name" value="Cueball_EGF_LRP_Nidogen"/>
</dbReference>
<feature type="domain" description="EGF-like" evidence="6">
    <location>
        <begin position="43"/>
        <end position="84"/>
    </location>
</feature>
<feature type="repeat" description="LDL-receptor class B" evidence="5">
    <location>
        <begin position="179"/>
        <end position="221"/>
    </location>
</feature>
<dbReference type="PROSITE" id="PS50026">
    <property type="entry name" value="EGF_3"/>
    <property type="match status" value="1"/>
</dbReference>
<gene>
    <name evidence="7" type="ORF">ANN_22446</name>
</gene>
<evidence type="ECO:0000256" key="2">
    <source>
        <dbReference type="ARBA" id="ARBA00022737"/>
    </source>
</evidence>
<accession>A0ABQ8S8M8</accession>
<dbReference type="SMART" id="SM00181">
    <property type="entry name" value="EGF"/>
    <property type="match status" value="1"/>
</dbReference>
<evidence type="ECO:0000256" key="4">
    <source>
        <dbReference type="PROSITE-ProRule" id="PRU00076"/>
    </source>
</evidence>
<dbReference type="SUPFAM" id="SSF101898">
    <property type="entry name" value="NHL repeat"/>
    <property type="match status" value="1"/>
</dbReference>
<dbReference type="PROSITE" id="PS51120">
    <property type="entry name" value="LDLRB"/>
    <property type="match status" value="3"/>
</dbReference>
<evidence type="ECO:0000313" key="7">
    <source>
        <dbReference type="EMBL" id="KAJ4430234.1"/>
    </source>
</evidence>
<evidence type="ECO:0000259" key="6">
    <source>
        <dbReference type="PROSITE" id="PS50026"/>
    </source>
</evidence>
<dbReference type="Gene3D" id="2.10.25.10">
    <property type="entry name" value="Laminin"/>
    <property type="match status" value="1"/>
</dbReference>
<evidence type="ECO:0000313" key="8">
    <source>
        <dbReference type="Proteomes" id="UP001148838"/>
    </source>
</evidence>
<sequence length="522" mass="58597">MSLALNDSCEQYGMKMNANNTEIMVIGRTIKKGYHGSGIHCIPDLSCERDPSLCGDDANCILTSTGSYECQCREGYTGDGVVCKATPKYEGNFLLLNQGMATLRIPYNPTPNNPGQPITIQYFQMAIGIDIDCIGGRVYWGDIAGRTIRSSKYDGTDVQDFLTSDIGSPEGISIDWVSRNIYWTDSTKDTLEVANLDKKLRKVIVSEGLVNPRGIAVHPARGVNTKCCLRRPRCNRGYCGDEIRNKNHHGMMISYGNIRGNAYKSNGFKLMLQYVSVLHFEVRKVFWSDWNRESPKLEWANLDGTGRSVFVKGAAVKLPNSLSIDFERDELCWADAGTTSIECVGISTSVRRTVVSNCSYPFGLTISSHNYYWTDWHTQKIESAQRPSGHTNKPISVPLGGSGKMYGIVSVPEYCPRMLVATFADDTAILASHEDPSIASENLQNELKETEDWLTKWRIQANENKSVHVTFETRTENCPPVTLYNKELPEADDVKYLDMHLDRRLTWCKDIETKCEELNFKT</sequence>
<keyword evidence="2" id="KW-0677">Repeat</keyword>
<dbReference type="InterPro" id="IPR000033">
    <property type="entry name" value="LDLR_classB_rpt"/>
</dbReference>
<keyword evidence="3" id="KW-1015">Disulfide bond</keyword>
<dbReference type="PROSITE" id="PS01186">
    <property type="entry name" value="EGF_2"/>
    <property type="match status" value="1"/>
</dbReference>
<feature type="repeat" description="LDL-receptor class B" evidence="5">
    <location>
        <begin position="283"/>
        <end position="328"/>
    </location>
</feature>
<evidence type="ECO:0000256" key="5">
    <source>
        <dbReference type="PROSITE-ProRule" id="PRU00461"/>
    </source>
</evidence>
<keyword evidence="1 4" id="KW-0245">EGF-like domain</keyword>
<proteinExistence type="predicted"/>
<evidence type="ECO:0000256" key="3">
    <source>
        <dbReference type="ARBA" id="ARBA00023157"/>
    </source>
</evidence>
<keyword evidence="8" id="KW-1185">Reference proteome</keyword>